<accession>A0ABR0P1H2</accession>
<gene>
    <name evidence="2" type="ORF">PVK06_027862</name>
</gene>
<evidence type="ECO:0000313" key="3">
    <source>
        <dbReference type="Proteomes" id="UP001358586"/>
    </source>
</evidence>
<feature type="region of interest" description="Disordered" evidence="1">
    <location>
        <begin position="90"/>
        <end position="138"/>
    </location>
</feature>
<dbReference type="Proteomes" id="UP001358586">
    <property type="component" value="Chromosome 8"/>
</dbReference>
<reference evidence="2 3" key="1">
    <citation type="submission" date="2023-03" db="EMBL/GenBank/DDBJ databases">
        <title>WGS of Gossypium arboreum.</title>
        <authorList>
            <person name="Yu D."/>
        </authorList>
    </citation>
    <scope>NUCLEOTIDE SEQUENCE [LARGE SCALE GENOMIC DNA]</scope>
    <source>
        <tissue evidence="2">Leaf</tissue>
    </source>
</reference>
<comment type="caution">
    <text evidence="2">The sequence shown here is derived from an EMBL/GenBank/DDBJ whole genome shotgun (WGS) entry which is preliminary data.</text>
</comment>
<sequence length="138" mass="15410">MGYTKAISSVAEKHGKQLFCRYPDDVLTKVECMLLLHSIMIGRKINVGKTIFREVHHCAQKNVGTLNFTSLITTLCQRINVPFQENEDKIPNKGAITKKITMRFSGEKEPRHPGSPSTSSPPTSTHATPSTSHNDFEQ</sequence>
<organism evidence="2 3">
    <name type="scientific">Gossypium arboreum</name>
    <name type="common">Tree cotton</name>
    <name type="synonym">Gossypium nanking</name>
    <dbReference type="NCBI Taxonomy" id="29729"/>
    <lineage>
        <taxon>Eukaryota</taxon>
        <taxon>Viridiplantae</taxon>
        <taxon>Streptophyta</taxon>
        <taxon>Embryophyta</taxon>
        <taxon>Tracheophyta</taxon>
        <taxon>Spermatophyta</taxon>
        <taxon>Magnoliopsida</taxon>
        <taxon>eudicotyledons</taxon>
        <taxon>Gunneridae</taxon>
        <taxon>Pentapetalae</taxon>
        <taxon>rosids</taxon>
        <taxon>malvids</taxon>
        <taxon>Malvales</taxon>
        <taxon>Malvaceae</taxon>
        <taxon>Malvoideae</taxon>
        <taxon>Gossypium</taxon>
    </lineage>
</organism>
<evidence type="ECO:0000313" key="2">
    <source>
        <dbReference type="EMBL" id="KAK5812432.1"/>
    </source>
</evidence>
<dbReference type="EMBL" id="JARKNE010000008">
    <property type="protein sequence ID" value="KAK5812432.1"/>
    <property type="molecule type" value="Genomic_DNA"/>
</dbReference>
<protein>
    <submittedName>
        <fullName evidence="2">Uncharacterized protein</fullName>
    </submittedName>
</protein>
<evidence type="ECO:0000256" key="1">
    <source>
        <dbReference type="SAM" id="MobiDB-lite"/>
    </source>
</evidence>
<name>A0ABR0P1H2_GOSAR</name>
<feature type="compositionally biased region" description="Low complexity" evidence="1">
    <location>
        <begin position="114"/>
        <end position="138"/>
    </location>
</feature>
<keyword evidence="3" id="KW-1185">Reference proteome</keyword>
<proteinExistence type="predicted"/>